<accession>A0A9N9KBJ5</accession>
<evidence type="ECO:0000313" key="2">
    <source>
        <dbReference type="Proteomes" id="UP000789759"/>
    </source>
</evidence>
<feature type="non-terminal residue" evidence="1">
    <location>
        <position position="192"/>
    </location>
</feature>
<gene>
    <name evidence="1" type="ORF">CPELLU_LOCUS19515</name>
</gene>
<keyword evidence="2" id="KW-1185">Reference proteome</keyword>
<comment type="caution">
    <text evidence="1">The sequence shown here is derived from an EMBL/GenBank/DDBJ whole genome shotgun (WGS) entry which is preliminary data.</text>
</comment>
<name>A0A9N9KBJ5_9GLOM</name>
<proteinExistence type="predicted"/>
<evidence type="ECO:0000313" key="1">
    <source>
        <dbReference type="EMBL" id="CAG8819242.1"/>
    </source>
</evidence>
<dbReference type="Proteomes" id="UP000789759">
    <property type="component" value="Unassembled WGS sequence"/>
</dbReference>
<dbReference type="SUPFAM" id="SSF68906">
    <property type="entry name" value="SAP domain"/>
    <property type="match status" value="1"/>
</dbReference>
<reference evidence="1" key="1">
    <citation type="submission" date="2021-06" db="EMBL/GenBank/DDBJ databases">
        <authorList>
            <person name="Kallberg Y."/>
            <person name="Tangrot J."/>
            <person name="Rosling A."/>
        </authorList>
    </citation>
    <scope>NUCLEOTIDE SEQUENCE</scope>
    <source>
        <strain evidence="1">FL966</strain>
    </source>
</reference>
<dbReference type="InterPro" id="IPR036361">
    <property type="entry name" value="SAP_dom_sf"/>
</dbReference>
<dbReference type="EMBL" id="CAJVQA010047729">
    <property type="protein sequence ID" value="CAG8819242.1"/>
    <property type="molecule type" value="Genomic_DNA"/>
</dbReference>
<organism evidence="1 2">
    <name type="scientific">Cetraspora pellucida</name>
    <dbReference type="NCBI Taxonomy" id="1433469"/>
    <lineage>
        <taxon>Eukaryota</taxon>
        <taxon>Fungi</taxon>
        <taxon>Fungi incertae sedis</taxon>
        <taxon>Mucoromycota</taxon>
        <taxon>Glomeromycotina</taxon>
        <taxon>Glomeromycetes</taxon>
        <taxon>Diversisporales</taxon>
        <taxon>Gigasporaceae</taxon>
        <taxon>Cetraspora</taxon>
    </lineage>
</organism>
<sequence length="192" mass="21499">QVLLTLVIISISKKLVILEDESLSTNSNIELMHKNNVETANFGYLPVKLLKFLCYEMGVSESGSKQNLVDHLVNKSQKKLVLLALNTSGKNKEVDVDNGIKKILRKNNKLNFKSEKAFANVFNKVSETVKNFEIKEYNNQFSLHLLLLATEASCNWDIKKAGLLLDKALATGDAEYVQLARQGHLKGPILLE</sequence>
<protein>
    <submittedName>
        <fullName evidence="1">1525_t:CDS:1</fullName>
    </submittedName>
</protein>
<dbReference type="AlphaFoldDB" id="A0A9N9KBJ5"/>